<reference evidence="5" key="1">
    <citation type="submission" date="2015-12" db="EMBL/GenBank/DDBJ databases">
        <authorList>
            <person name="Shamseldin A."/>
            <person name="Moawad H."/>
            <person name="Abd El-Rahim W.M."/>
            <person name="Sadowsky M.J."/>
        </authorList>
    </citation>
    <scope>NUCLEOTIDE SEQUENCE [LARGE SCALE GENOMIC DNA]</scope>
    <source>
        <strain evidence="5">JAM AC0309</strain>
    </source>
</reference>
<dbReference type="Pfam" id="PF09323">
    <property type="entry name" value="DUF1980"/>
    <property type="match status" value="1"/>
</dbReference>
<name>A0A0U5BM27_9MICO</name>
<feature type="transmembrane region" description="Helical" evidence="1">
    <location>
        <begin position="12"/>
        <end position="34"/>
    </location>
</feature>
<dbReference type="InterPro" id="IPR052955">
    <property type="entry name" value="UPF0703_membrane_permease"/>
</dbReference>
<dbReference type="AlphaFoldDB" id="A0A0U5BM27"/>
<keyword evidence="1" id="KW-0812">Transmembrane</keyword>
<dbReference type="Proteomes" id="UP000218965">
    <property type="component" value="Chromosome"/>
</dbReference>
<dbReference type="PANTHER" id="PTHR40047:SF1">
    <property type="entry name" value="UPF0703 PROTEIN YCGQ"/>
    <property type="match status" value="1"/>
</dbReference>
<organism evidence="4 5">
    <name type="scientific">Microcella alkaliphila</name>
    <dbReference type="NCBI Taxonomy" id="279828"/>
    <lineage>
        <taxon>Bacteria</taxon>
        <taxon>Bacillati</taxon>
        <taxon>Actinomycetota</taxon>
        <taxon>Actinomycetes</taxon>
        <taxon>Micrococcales</taxon>
        <taxon>Microbacteriaceae</taxon>
        <taxon>Microcella</taxon>
    </lineage>
</organism>
<proteinExistence type="predicted"/>
<dbReference type="InterPro" id="IPR048447">
    <property type="entry name" value="DUF1980_C"/>
</dbReference>
<evidence type="ECO:0000259" key="2">
    <source>
        <dbReference type="Pfam" id="PF09323"/>
    </source>
</evidence>
<dbReference type="PANTHER" id="PTHR40047">
    <property type="entry name" value="UPF0703 PROTEIN YCGQ"/>
    <property type="match status" value="1"/>
</dbReference>
<evidence type="ECO:0000313" key="5">
    <source>
        <dbReference type="Proteomes" id="UP000218965"/>
    </source>
</evidence>
<dbReference type="OrthoDB" id="359029at2"/>
<feature type="transmembrane region" description="Helical" evidence="1">
    <location>
        <begin position="40"/>
        <end position="58"/>
    </location>
</feature>
<keyword evidence="1" id="KW-1133">Transmembrane helix</keyword>
<dbReference type="NCBIfam" id="TIGR03943">
    <property type="entry name" value="TIGR03943 family putative permease subunit"/>
    <property type="match status" value="1"/>
</dbReference>
<evidence type="ECO:0000256" key="1">
    <source>
        <dbReference type="SAM" id="Phobius"/>
    </source>
</evidence>
<gene>
    <name evidence="4" type="ORF">MalAC0309_1037</name>
</gene>
<dbReference type="InterPro" id="IPR048493">
    <property type="entry name" value="DUF1980_N"/>
</dbReference>
<evidence type="ECO:0000313" key="4">
    <source>
        <dbReference type="EMBL" id="BAU31899.1"/>
    </source>
</evidence>
<dbReference type="InterPro" id="IPR015402">
    <property type="entry name" value="DUF1980"/>
</dbReference>
<feature type="domain" description="DUF1980" evidence="3">
    <location>
        <begin position="149"/>
        <end position="250"/>
    </location>
</feature>
<dbReference type="EMBL" id="AP017315">
    <property type="protein sequence ID" value="BAU31899.1"/>
    <property type="molecule type" value="Genomic_DNA"/>
</dbReference>
<accession>A0A0U5BM27</accession>
<protein>
    <recommendedName>
        <fullName evidence="6">Repeat protein (TIGR03943 family)</fullName>
    </recommendedName>
</protein>
<evidence type="ECO:0008006" key="6">
    <source>
        <dbReference type="Google" id="ProtNLM"/>
    </source>
</evidence>
<dbReference type="Pfam" id="PF21537">
    <property type="entry name" value="DUF1980_C"/>
    <property type="match status" value="1"/>
</dbReference>
<feature type="transmembrane region" description="Helical" evidence="1">
    <location>
        <begin position="78"/>
        <end position="99"/>
    </location>
</feature>
<dbReference type="KEGG" id="malk:MalAC0309_1037"/>
<reference evidence="4 5" key="2">
    <citation type="submission" date="2016-01" db="EMBL/GenBank/DDBJ databases">
        <title>Microcella alkaliphila JAM AC0309 whole genome shotgun sequence.</title>
        <authorList>
            <person name="Kurata A."/>
            <person name="Hirose Y."/>
            <person name="Kishimoto N."/>
            <person name="Kobayashi T."/>
        </authorList>
    </citation>
    <scope>NUCLEOTIDE SEQUENCE [LARGE SCALE GENOMIC DNA]</scope>
    <source>
        <strain evidence="4 5">JAM AC0309</strain>
    </source>
</reference>
<sequence length="250" mass="26850">MWRSVQRWRGVVIIGAMAAVILWLAVTGQLALYIHPRYNVFAVLMALIAVVLVVGSLVGRRHHDDEDAPPPSRPQRTIALTAAAIAGAFTIGMIVVPPATLSTATAEQREINSTAASDAAAFEAATSADADAVSQFTVREWATILRQTSDLSFFANKPVTELVGFITPDSDDPENVFYVSRFVVTCCAVDAQPLGVPVHLPGWSQSFDADDWVMVDGGFASNPSSASLQPVVVIPDSVTPIEQPREPYLF</sequence>
<feature type="domain" description="DUF1980" evidence="2">
    <location>
        <begin position="13"/>
        <end position="111"/>
    </location>
</feature>
<evidence type="ECO:0000259" key="3">
    <source>
        <dbReference type="Pfam" id="PF21537"/>
    </source>
</evidence>
<keyword evidence="1" id="KW-0472">Membrane</keyword>